<name>A0A0F7X0K7_CHLPN</name>
<keyword evidence="1" id="KW-0472">Membrane</keyword>
<proteinExistence type="predicted"/>
<keyword evidence="1" id="KW-0812">Transmembrane</keyword>
<dbReference type="EMBL" id="LN847065">
    <property type="protein sequence ID" value="CRI43118.1"/>
    <property type="molecule type" value="Genomic_DNA"/>
</dbReference>
<evidence type="ECO:0000313" key="2">
    <source>
        <dbReference type="EMBL" id="CRI43118.1"/>
    </source>
</evidence>
<organism evidence="2">
    <name type="scientific">Chlamydia pneumoniae</name>
    <name type="common">Chlamydophila pneumoniae</name>
    <dbReference type="NCBI Taxonomy" id="83558"/>
    <lineage>
        <taxon>Bacteria</taxon>
        <taxon>Pseudomonadati</taxon>
        <taxon>Chlamydiota</taxon>
        <taxon>Chlamydiia</taxon>
        <taxon>Chlamydiales</taxon>
        <taxon>Chlamydiaceae</taxon>
        <taxon>Chlamydia/Chlamydophila group</taxon>
        <taxon>Chlamydia</taxon>
    </lineage>
</organism>
<dbReference type="AlphaFoldDB" id="A0A0F7X0K7"/>
<keyword evidence="1" id="KW-1133">Transmembrane helix</keyword>
<dbReference type="Pfam" id="PF04890">
    <property type="entry name" value="DUF648"/>
    <property type="match status" value="1"/>
</dbReference>
<protein>
    <submittedName>
        <fullName evidence="2">Uncharacterized protein</fullName>
    </submittedName>
</protein>
<feature type="transmembrane region" description="Helical" evidence="1">
    <location>
        <begin position="44"/>
        <end position="63"/>
    </location>
</feature>
<reference evidence="2" key="1">
    <citation type="submission" date="2015-05" db="EMBL/GenBank/DDBJ databases">
        <authorList>
            <person name="Rattei Thomas"/>
        </authorList>
    </citation>
    <scope>NUCLEOTIDE SEQUENCE</scope>
    <source>
        <strain evidence="2">DC9</strain>
    </source>
</reference>
<evidence type="ECO:0000256" key="1">
    <source>
        <dbReference type="SAM" id="Phobius"/>
    </source>
</evidence>
<gene>
    <name evidence="2" type="ORF">BN1224_DC9_CL_00020</name>
</gene>
<dbReference type="InterPro" id="IPR006974">
    <property type="entry name" value="DUF648"/>
</dbReference>
<sequence length="325" mass="37445">MAALDAWFFLGGHRLKVVSLDSCNSGWAYQELVSISTTEKVLKLLSYLLVPIVIIALLIRCLLHSNFRIDVEKERWLKIRELGIDIESCKLSSSYVNQVSSFIWFEKDKSKRPRIDVDYHTLHSKDWVVFPIVFQKIPKTSRFSYWFSQKETRKRDYVRNMLDHVIGYLTSEGGEWLQHISKTSYQSATSLDPERVLQYCLTDNQELQGEVQRLLNEESATKSSGDKEVLLSHVSDIICQCWWPKFLEVIQSPAFIEELVEEVSGKLNLDFLCLEKANTLDQELRNSLLRAVVHHGSEGVDIKKVGAGLIIYTEAIQLQIPFSRS</sequence>
<accession>A0A0F7X0K7</accession>